<dbReference type="Proteomes" id="UP001231518">
    <property type="component" value="Chromosome 23"/>
</dbReference>
<keyword evidence="3" id="KW-0378">Hydrolase</keyword>
<evidence type="ECO:0000256" key="5">
    <source>
        <dbReference type="ARBA" id="ARBA00023157"/>
    </source>
</evidence>
<keyword evidence="5" id="KW-1015">Disulfide bond</keyword>
<gene>
    <name evidence="7" type="ORF">PYW07_009373</name>
</gene>
<dbReference type="InterPro" id="IPR001314">
    <property type="entry name" value="Peptidase_S1A"/>
</dbReference>
<dbReference type="AlphaFoldDB" id="A0AAD7YBF8"/>
<dbReference type="GO" id="GO:0004252">
    <property type="term" value="F:serine-type endopeptidase activity"/>
    <property type="evidence" value="ECO:0007669"/>
    <property type="project" value="InterPro"/>
</dbReference>
<evidence type="ECO:0000313" key="8">
    <source>
        <dbReference type="Proteomes" id="UP001231518"/>
    </source>
</evidence>
<dbReference type="PROSITE" id="PS50240">
    <property type="entry name" value="TRYPSIN_DOM"/>
    <property type="match status" value="1"/>
</dbReference>
<evidence type="ECO:0000256" key="4">
    <source>
        <dbReference type="ARBA" id="ARBA00022825"/>
    </source>
</evidence>
<proteinExistence type="inferred from homology"/>
<comment type="similarity">
    <text evidence="1">Belongs to the peptidase S1 family.</text>
</comment>
<dbReference type="PANTHER" id="PTHR24276">
    <property type="entry name" value="POLYSERASE-RELATED"/>
    <property type="match status" value="1"/>
</dbReference>
<keyword evidence="2" id="KW-0645">Protease</keyword>
<evidence type="ECO:0000256" key="3">
    <source>
        <dbReference type="ARBA" id="ARBA00022801"/>
    </source>
</evidence>
<evidence type="ECO:0000259" key="6">
    <source>
        <dbReference type="PROSITE" id="PS50240"/>
    </source>
</evidence>
<dbReference type="SUPFAM" id="SSF50494">
    <property type="entry name" value="Trypsin-like serine proteases"/>
    <property type="match status" value="1"/>
</dbReference>
<keyword evidence="4" id="KW-0720">Serine protease</keyword>
<dbReference type="Pfam" id="PF00089">
    <property type="entry name" value="Trypsin"/>
    <property type="match status" value="1"/>
</dbReference>
<keyword evidence="8" id="KW-1185">Reference proteome</keyword>
<dbReference type="InterPro" id="IPR001254">
    <property type="entry name" value="Trypsin_dom"/>
</dbReference>
<dbReference type="InterPro" id="IPR009003">
    <property type="entry name" value="Peptidase_S1_PA"/>
</dbReference>
<dbReference type="InterPro" id="IPR050430">
    <property type="entry name" value="Peptidase_S1"/>
</dbReference>
<evidence type="ECO:0000256" key="1">
    <source>
        <dbReference type="ARBA" id="ARBA00007664"/>
    </source>
</evidence>
<dbReference type="GO" id="GO:0006508">
    <property type="term" value="P:proteolysis"/>
    <property type="evidence" value="ECO:0007669"/>
    <property type="project" value="UniProtKB-KW"/>
</dbReference>
<accession>A0AAD7YBF8</accession>
<dbReference type="Gene3D" id="2.40.10.10">
    <property type="entry name" value="Trypsin-like serine proteases"/>
    <property type="match status" value="2"/>
</dbReference>
<name>A0AAD7YBF8_MYTSE</name>
<sequence length="269" mass="29738">MILNNVTLNEINHNDLEEHAVVTDGVTFPFMAAILKRSKFLSAGALIEPSWVLTAADSVYLLREASRTVRVRLGSINYKKGGIVVPVKYIVIHPYFDDETPGYDLALIRLPEPVRETPTLKPILLQMFMEEPNGSHFIVPSWPDPMLFADSADSELIKSTELIKRLRLLSVTHMHPLDVDDCEDDLVSIGVNDTAIMMCLDTDGLVDPCSRDFGAPVVLNGLLWGILSTWTVDDCNIDSPVSAYVSLVAAPNITTWIYSTVHGMKWGGA</sequence>
<evidence type="ECO:0000313" key="7">
    <source>
        <dbReference type="EMBL" id="KAJ8710007.1"/>
    </source>
</evidence>
<comment type="caution">
    <text evidence="7">The sequence shown here is derived from an EMBL/GenBank/DDBJ whole genome shotgun (WGS) entry which is preliminary data.</text>
</comment>
<dbReference type="EMBL" id="JARGEI010000023">
    <property type="protein sequence ID" value="KAJ8710007.1"/>
    <property type="molecule type" value="Genomic_DNA"/>
</dbReference>
<protein>
    <recommendedName>
        <fullName evidence="6">Peptidase S1 domain-containing protein</fullName>
    </recommendedName>
</protein>
<dbReference type="InterPro" id="IPR043504">
    <property type="entry name" value="Peptidase_S1_PA_chymotrypsin"/>
</dbReference>
<feature type="domain" description="Peptidase S1" evidence="6">
    <location>
        <begin position="2"/>
        <end position="262"/>
    </location>
</feature>
<dbReference type="SMART" id="SM00020">
    <property type="entry name" value="Tryp_SPc"/>
    <property type="match status" value="1"/>
</dbReference>
<evidence type="ECO:0000256" key="2">
    <source>
        <dbReference type="ARBA" id="ARBA00022670"/>
    </source>
</evidence>
<reference evidence="7" key="1">
    <citation type="submission" date="2023-03" db="EMBL/GenBank/DDBJ databases">
        <title>Chromosome-level genomes of two armyworms, Mythimna separata and Mythimna loreyi, provide insights into the biosynthesis and reception of sex pheromones.</title>
        <authorList>
            <person name="Zhao H."/>
        </authorList>
    </citation>
    <scope>NUCLEOTIDE SEQUENCE</scope>
    <source>
        <strain evidence="7">BeijingLab</strain>
        <tissue evidence="7">Pupa</tissue>
    </source>
</reference>
<dbReference type="PANTHER" id="PTHR24276:SF94">
    <property type="entry name" value="AT20289P-RELATED"/>
    <property type="match status" value="1"/>
</dbReference>
<dbReference type="PRINTS" id="PR00722">
    <property type="entry name" value="CHYMOTRYPSIN"/>
</dbReference>
<organism evidence="7 8">
    <name type="scientific">Mythimna separata</name>
    <name type="common">Oriental armyworm</name>
    <name type="synonym">Pseudaletia separata</name>
    <dbReference type="NCBI Taxonomy" id="271217"/>
    <lineage>
        <taxon>Eukaryota</taxon>
        <taxon>Metazoa</taxon>
        <taxon>Ecdysozoa</taxon>
        <taxon>Arthropoda</taxon>
        <taxon>Hexapoda</taxon>
        <taxon>Insecta</taxon>
        <taxon>Pterygota</taxon>
        <taxon>Neoptera</taxon>
        <taxon>Endopterygota</taxon>
        <taxon>Lepidoptera</taxon>
        <taxon>Glossata</taxon>
        <taxon>Ditrysia</taxon>
        <taxon>Noctuoidea</taxon>
        <taxon>Noctuidae</taxon>
        <taxon>Noctuinae</taxon>
        <taxon>Hadenini</taxon>
        <taxon>Mythimna</taxon>
    </lineage>
</organism>